<feature type="signal peptide" evidence="5">
    <location>
        <begin position="1"/>
        <end position="21"/>
    </location>
</feature>
<dbReference type="Gene3D" id="2.70.98.70">
    <property type="match status" value="1"/>
</dbReference>
<reference evidence="9" key="1">
    <citation type="journal article" date="2019" name="Int. J. Syst. Evol. Microbiol.">
        <title>The Global Catalogue of Microorganisms (GCM) 10K type strain sequencing project: providing services to taxonomists for standard genome sequencing and annotation.</title>
        <authorList>
            <consortium name="The Broad Institute Genomics Platform"/>
            <consortium name="The Broad Institute Genome Sequencing Center for Infectious Disease"/>
            <person name="Wu L."/>
            <person name="Ma J."/>
        </authorList>
    </citation>
    <scope>NUCLEOTIDE SEQUENCE [LARGE SCALE GENOMIC DNA]</scope>
    <source>
        <strain evidence="9">CECT 8289</strain>
    </source>
</reference>
<proteinExistence type="predicted"/>
<dbReference type="Pfam" id="PF05426">
    <property type="entry name" value="Alginate_lyase"/>
    <property type="match status" value="1"/>
</dbReference>
<protein>
    <submittedName>
        <fullName evidence="8">Alginate lyase family protein</fullName>
    </submittedName>
</protein>
<evidence type="ECO:0000259" key="7">
    <source>
        <dbReference type="Pfam" id="PF07940"/>
    </source>
</evidence>
<comment type="subcellular location">
    <subcellularLocation>
        <location evidence="1">Periplasm</location>
    </subcellularLocation>
</comment>
<dbReference type="GO" id="GO:0016829">
    <property type="term" value="F:lyase activity"/>
    <property type="evidence" value="ECO:0007669"/>
    <property type="project" value="UniProtKB-KW"/>
</dbReference>
<keyword evidence="9" id="KW-1185">Reference proteome</keyword>
<evidence type="ECO:0000256" key="1">
    <source>
        <dbReference type="ARBA" id="ARBA00004418"/>
    </source>
</evidence>
<keyword evidence="3" id="KW-0574">Periplasm</keyword>
<sequence>MKQMRIILSILFLLTFAVSQAQHPIAFFNNADIVAVKSGINKYPLLTQSFNSVKAEVDAYLGKSVDVPFPKDPAGGYTHDRHKNNYMLMFNSGVLYNITGKVAYATLVKEMLLKYAVLNPTLKNHPQATSASPGHLFWQALNDANWMVYSGLAYDLIYNSLTPTERTTIEDGAFKPEVDFVTKDLKTWFDLLHNHAVWACAGVGIIGIATNNNDYVEMALKGSDKNGKSGFIAQMNHLFSPDGYYTEGPYYVRYAILPYILFANALNNTQPGLQIFKHRNNILQKALLTCLQQTNLDGTFFPLNDDIKDKNYTTNELVTAIDIAWKAYGPNEGLLTVAKKQNRVILHRGGADIAAAIATRKNIPNYFPYKTIESTDGINGDEGGVSVLRVGKNDDLTSMVFKYTAQGMGHGHFDKLNINLFDKGNEILQDYGSARFIGIEQKYGGRYLPENTSYASQTIAHNTLVVDEESHFKGDSKLGEAYHSEKLFSSINNPNIQYTLAAENNAYPGVAMKRGIYVIVLPNAKKIVVDLFNVNASATHQYDLPFQYKGQFISTNYKYTANTKKQETLGTKAGYQFLWKVASAQVKDTVAQFTFLNKQSYYTVSSLIKGDATILFTNTGANDPNFNIRTEPSMIIRKSGSNECFVNVVEIHGNYDPVNEFSSNSYSSVSAINLLENNQDYTAVAITIAGKKLQLIQSNKDFSTTATHQIKNNQINIKWVGPYTVLYDGKSF</sequence>
<gene>
    <name evidence="8" type="ORF">ACFOWM_04165</name>
</gene>
<dbReference type="Proteomes" id="UP001595907">
    <property type="component" value="Unassembled WGS sequence"/>
</dbReference>
<name>A0ABV8QQJ6_9BACT</name>
<evidence type="ECO:0000259" key="6">
    <source>
        <dbReference type="Pfam" id="PF05426"/>
    </source>
</evidence>
<dbReference type="InterPro" id="IPR012480">
    <property type="entry name" value="Hepar_II_III_C"/>
</dbReference>
<evidence type="ECO:0000256" key="4">
    <source>
        <dbReference type="ARBA" id="ARBA00023239"/>
    </source>
</evidence>
<dbReference type="Gene3D" id="1.50.10.100">
    <property type="entry name" value="Chondroitin AC/alginate lyase"/>
    <property type="match status" value="1"/>
</dbReference>
<feature type="domain" description="Alginate lyase" evidence="6">
    <location>
        <begin position="90"/>
        <end position="294"/>
    </location>
</feature>
<evidence type="ECO:0000256" key="2">
    <source>
        <dbReference type="ARBA" id="ARBA00022729"/>
    </source>
</evidence>
<evidence type="ECO:0000313" key="8">
    <source>
        <dbReference type="EMBL" id="MFC4262061.1"/>
    </source>
</evidence>
<feature type="chain" id="PRO_5045377318" evidence="5">
    <location>
        <begin position="22"/>
        <end position="732"/>
    </location>
</feature>
<dbReference type="Pfam" id="PF07940">
    <property type="entry name" value="Hepar_II_III_C"/>
    <property type="match status" value="1"/>
</dbReference>
<dbReference type="SUPFAM" id="SSF48230">
    <property type="entry name" value="Chondroitin AC/alginate lyase"/>
    <property type="match status" value="1"/>
</dbReference>
<accession>A0ABV8QQJ6</accession>
<organism evidence="8 9">
    <name type="scientific">Ferruginibacter yonginensis</name>
    <dbReference type="NCBI Taxonomy" id="1310416"/>
    <lineage>
        <taxon>Bacteria</taxon>
        <taxon>Pseudomonadati</taxon>
        <taxon>Bacteroidota</taxon>
        <taxon>Chitinophagia</taxon>
        <taxon>Chitinophagales</taxon>
        <taxon>Chitinophagaceae</taxon>
        <taxon>Ferruginibacter</taxon>
    </lineage>
</organism>
<dbReference type="EMBL" id="JBHSCZ010000001">
    <property type="protein sequence ID" value="MFC4262061.1"/>
    <property type="molecule type" value="Genomic_DNA"/>
</dbReference>
<keyword evidence="2 5" id="KW-0732">Signal</keyword>
<evidence type="ECO:0000256" key="5">
    <source>
        <dbReference type="SAM" id="SignalP"/>
    </source>
</evidence>
<dbReference type="PANTHER" id="PTHR39210:SF1">
    <property type="entry name" value="HEPARIN-SULFATE LYASE"/>
    <property type="match status" value="1"/>
</dbReference>
<dbReference type="InterPro" id="IPR008929">
    <property type="entry name" value="Chondroitin_lyas"/>
</dbReference>
<evidence type="ECO:0000313" key="9">
    <source>
        <dbReference type="Proteomes" id="UP001595907"/>
    </source>
</evidence>
<evidence type="ECO:0000256" key="3">
    <source>
        <dbReference type="ARBA" id="ARBA00022764"/>
    </source>
</evidence>
<dbReference type="InterPro" id="IPR008397">
    <property type="entry name" value="Alginate_lyase_dom"/>
</dbReference>
<keyword evidence="4 8" id="KW-0456">Lyase</keyword>
<dbReference type="PANTHER" id="PTHR39210">
    <property type="entry name" value="HEPARIN-SULFATE LYASE"/>
    <property type="match status" value="1"/>
</dbReference>
<feature type="domain" description="Heparinase II/III-like C-terminal" evidence="7">
    <location>
        <begin position="376"/>
        <end position="642"/>
    </location>
</feature>
<comment type="caution">
    <text evidence="8">The sequence shown here is derived from an EMBL/GenBank/DDBJ whole genome shotgun (WGS) entry which is preliminary data.</text>
</comment>